<dbReference type="EMBL" id="BAABME010016005">
    <property type="protein sequence ID" value="GAA0144014.1"/>
    <property type="molecule type" value="Genomic_DNA"/>
</dbReference>
<proteinExistence type="predicted"/>
<comment type="caution">
    <text evidence="2">The sequence shown here is derived from an EMBL/GenBank/DDBJ whole genome shotgun (WGS) entry which is preliminary data.</text>
</comment>
<feature type="domain" description="GAG-pre-integrase" evidence="1">
    <location>
        <begin position="2"/>
        <end position="52"/>
    </location>
</feature>
<dbReference type="SUPFAM" id="SSF53098">
    <property type="entry name" value="Ribonuclease H-like"/>
    <property type="match status" value="1"/>
</dbReference>
<name>A0AAV3NX68_LITER</name>
<sequence length="150" mass="17925">MSKKSEDVELWHKKLGHTNYWNIQQLMSKEAERRLPVLEIKDRVCGECQVGKRTKGCHQKLQQVERNRGKKYVYKENEQHVIRIRSDHEKEFENSKFSEFCANDGITHQFSSPITPQHNGVFKGRIILFRRWLVLCYMQKLFLSNFGLKQ</sequence>
<dbReference type="PANTHER" id="PTHR42648">
    <property type="entry name" value="TRANSPOSASE, PUTATIVE-RELATED"/>
    <property type="match status" value="1"/>
</dbReference>
<dbReference type="InterPro" id="IPR039537">
    <property type="entry name" value="Retrotran_Ty1/copia-like"/>
</dbReference>
<organism evidence="2 3">
    <name type="scientific">Lithospermum erythrorhizon</name>
    <name type="common">Purple gromwell</name>
    <name type="synonym">Lithospermum officinale var. erythrorhizon</name>
    <dbReference type="NCBI Taxonomy" id="34254"/>
    <lineage>
        <taxon>Eukaryota</taxon>
        <taxon>Viridiplantae</taxon>
        <taxon>Streptophyta</taxon>
        <taxon>Embryophyta</taxon>
        <taxon>Tracheophyta</taxon>
        <taxon>Spermatophyta</taxon>
        <taxon>Magnoliopsida</taxon>
        <taxon>eudicotyledons</taxon>
        <taxon>Gunneridae</taxon>
        <taxon>Pentapetalae</taxon>
        <taxon>asterids</taxon>
        <taxon>lamiids</taxon>
        <taxon>Boraginales</taxon>
        <taxon>Boraginaceae</taxon>
        <taxon>Boraginoideae</taxon>
        <taxon>Lithospermeae</taxon>
        <taxon>Lithospermum</taxon>
    </lineage>
</organism>
<dbReference type="Proteomes" id="UP001454036">
    <property type="component" value="Unassembled WGS sequence"/>
</dbReference>
<evidence type="ECO:0000313" key="3">
    <source>
        <dbReference type="Proteomes" id="UP001454036"/>
    </source>
</evidence>
<dbReference type="InterPro" id="IPR036397">
    <property type="entry name" value="RNaseH_sf"/>
</dbReference>
<accession>A0AAV3NX68</accession>
<dbReference type="Gene3D" id="3.30.420.10">
    <property type="entry name" value="Ribonuclease H-like superfamily/Ribonuclease H"/>
    <property type="match status" value="1"/>
</dbReference>
<protein>
    <recommendedName>
        <fullName evidence="1">GAG-pre-integrase domain-containing protein</fullName>
    </recommendedName>
</protein>
<gene>
    <name evidence="2" type="ORF">LIER_35851</name>
</gene>
<dbReference type="InterPro" id="IPR012337">
    <property type="entry name" value="RNaseH-like_sf"/>
</dbReference>
<reference evidence="2 3" key="1">
    <citation type="submission" date="2024-01" db="EMBL/GenBank/DDBJ databases">
        <title>The complete chloroplast genome sequence of Lithospermum erythrorhizon: insights into the phylogenetic relationship among Boraginaceae species and the maternal lineages of purple gromwells.</title>
        <authorList>
            <person name="Okada T."/>
            <person name="Watanabe K."/>
        </authorList>
    </citation>
    <scope>NUCLEOTIDE SEQUENCE [LARGE SCALE GENOMIC DNA]</scope>
</reference>
<keyword evidence="3" id="KW-1185">Reference proteome</keyword>
<dbReference type="Pfam" id="PF13976">
    <property type="entry name" value="gag_pre-integrs"/>
    <property type="match status" value="1"/>
</dbReference>
<dbReference type="GO" id="GO:0003676">
    <property type="term" value="F:nucleic acid binding"/>
    <property type="evidence" value="ECO:0007669"/>
    <property type="project" value="InterPro"/>
</dbReference>
<dbReference type="PANTHER" id="PTHR42648:SF21">
    <property type="entry name" value="CYSTEINE-RICH RLK (RECEPTOR-LIKE PROTEIN KINASE) 8"/>
    <property type="match status" value="1"/>
</dbReference>
<evidence type="ECO:0000313" key="2">
    <source>
        <dbReference type="EMBL" id="GAA0144014.1"/>
    </source>
</evidence>
<dbReference type="AlphaFoldDB" id="A0AAV3NX68"/>
<dbReference type="InterPro" id="IPR025724">
    <property type="entry name" value="GAG-pre-integrase_dom"/>
</dbReference>
<evidence type="ECO:0000259" key="1">
    <source>
        <dbReference type="Pfam" id="PF13976"/>
    </source>
</evidence>